<reference evidence="2" key="1">
    <citation type="submission" date="2016-11" db="EMBL/GenBank/DDBJ databases">
        <authorList>
            <person name="Varghese N."/>
            <person name="Submissions S."/>
        </authorList>
    </citation>
    <scope>NUCLEOTIDE SEQUENCE [LARGE SCALE GENOMIC DNA]</scope>
    <source>
        <strain evidence="2">313</strain>
    </source>
</reference>
<evidence type="ECO:0000313" key="1">
    <source>
        <dbReference type="EMBL" id="SIO16645.1"/>
    </source>
</evidence>
<dbReference type="InterPro" id="IPR015424">
    <property type="entry name" value="PyrdxlP-dep_Trfase"/>
</dbReference>
<proteinExistence type="predicted"/>
<dbReference type="InterPro" id="IPR024551">
    <property type="entry name" value="AspAT_Ic"/>
</dbReference>
<gene>
    <name evidence="1" type="ORF">SAMN05878443_1717</name>
</gene>
<evidence type="ECO:0000313" key="2">
    <source>
        <dbReference type="Proteomes" id="UP000184758"/>
    </source>
</evidence>
<dbReference type="eggNOG" id="COG1167">
    <property type="taxonomic scope" value="Bacteria"/>
</dbReference>
<sequence length="419" mass="46556">MTKTAEELKDRYQQLKTKYDEYTAHPLNLNIKRGIPSKEQLDLSVPMLGLLSSPEDFLSQGTVDIRNYGELTGFYEARKLFSELLETEIDEVLIGGNSSLSLMYLVILSKLFTRKMGSSFKEPIKFLCPSPGYDRHFAMTENLGIEMIPIALTENGPDMDEVKKLVANDPTIKGIWCVPTYSNPTGITYSDEVVDQLASMETKDADFMILWDNAYLVHHLTNDKHAAKNLLTACKAAGNPDRAWMFCSTSKITFPGAGVAALGASKKNIALVAKELSYQTIGFDKINQMQHVKFLKDKKQVAQHMEKHAIILKPKFELINQKLTDYFAGKEGLTWTEPKGGYFVHLTTEKGCATEIVEALAKIGVAVTEAGATYPYGNNPMDNSIRLAPTPVSLVDLDAAMDAICLCIEYVSVQKRLSL</sequence>
<dbReference type="InterPro" id="IPR015422">
    <property type="entry name" value="PyrdxlP-dep_Trfase_small"/>
</dbReference>
<keyword evidence="1" id="KW-0238">DNA-binding</keyword>
<keyword evidence="1" id="KW-0808">Transferase</keyword>
<dbReference type="CDD" id="cd00609">
    <property type="entry name" value="AAT_like"/>
    <property type="match status" value="1"/>
</dbReference>
<dbReference type="Proteomes" id="UP000184758">
    <property type="component" value="Unassembled WGS sequence"/>
</dbReference>
<dbReference type="Pfam" id="PF12897">
    <property type="entry name" value="Asp_aminotransf"/>
    <property type="match status" value="1"/>
</dbReference>
<dbReference type="STRING" id="28230.SAMN05878443_1717"/>
<dbReference type="Gene3D" id="3.40.640.10">
    <property type="entry name" value="Type I PLP-dependent aspartate aminotransferase-like (Major domain)"/>
    <property type="match status" value="1"/>
</dbReference>
<dbReference type="EMBL" id="FSRN01000001">
    <property type="protein sequence ID" value="SIO16645.1"/>
    <property type="molecule type" value="Genomic_DNA"/>
</dbReference>
<dbReference type="PANTHER" id="PTHR43799">
    <property type="entry name" value="AMINOTRANSFERASE, PUTATIVE-RELATED"/>
    <property type="match status" value="1"/>
</dbReference>
<dbReference type="GO" id="GO:0004069">
    <property type="term" value="F:L-aspartate:2-oxoglutarate aminotransferase activity"/>
    <property type="evidence" value="ECO:0007669"/>
    <property type="project" value="InterPro"/>
</dbReference>
<dbReference type="Gene3D" id="3.90.1150.10">
    <property type="entry name" value="Aspartate Aminotransferase, domain 1"/>
    <property type="match status" value="1"/>
</dbReference>
<dbReference type="GO" id="GO:0003677">
    <property type="term" value="F:DNA binding"/>
    <property type="evidence" value="ECO:0007669"/>
    <property type="project" value="UniProtKB-KW"/>
</dbReference>
<organism evidence="1 2">
    <name type="scientific">Carnobacterium alterfunditum</name>
    <dbReference type="NCBI Taxonomy" id="28230"/>
    <lineage>
        <taxon>Bacteria</taxon>
        <taxon>Bacillati</taxon>
        <taxon>Bacillota</taxon>
        <taxon>Bacilli</taxon>
        <taxon>Lactobacillales</taxon>
        <taxon>Carnobacteriaceae</taxon>
        <taxon>Carnobacterium</taxon>
    </lineage>
</organism>
<keyword evidence="1" id="KW-0032">Aminotransferase</keyword>
<keyword evidence="2" id="KW-1185">Reference proteome</keyword>
<dbReference type="OrthoDB" id="9802328at2"/>
<accession>A0A1N6HAC3</accession>
<name>A0A1N6HAC3_9LACT</name>
<dbReference type="PANTHER" id="PTHR43799:SF1">
    <property type="entry name" value="ASPARTATE AMINOTRANSFERASE"/>
    <property type="match status" value="1"/>
</dbReference>
<dbReference type="SUPFAM" id="SSF53383">
    <property type="entry name" value="PLP-dependent transferases"/>
    <property type="match status" value="1"/>
</dbReference>
<protein>
    <submittedName>
        <fullName evidence="1">DNA-binding transcriptional regulator, MocR family, contains an aminotransferase domain</fullName>
    </submittedName>
</protein>
<dbReference type="AlphaFoldDB" id="A0A1N6HAC3"/>
<dbReference type="InterPro" id="IPR015421">
    <property type="entry name" value="PyrdxlP-dep_Trfase_major"/>
</dbReference>
<dbReference type="RefSeq" id="WP_034548830.1">
    <property type="nucleotide sequence ID" value="NZ_FSRN01000001.1"/>
</dbReference>